<feature type="region of interest" description="Disordered" evidence="1">
    <location>
        <begin position="403"/>
        <end position="462"/>
    </location>
</feature>
<protein>
    <submittedName>
        <fullName evidence="2">Uncharacterized protein</fullName>
    </submittedName>
</protein>
<feature type="compositionally biased region" description="Polar residues" evidence="1">
    <location>
        <begin position="355"/>
        <end position="377"/>
    </location>
</feature>
<dbReference type="EMBL" id="JADNYJ010000615">
    <property type="protein sequence ID" value="KAF8868525.1"/>
    <property type="molecule type" value="Genomic_DNA"/>
</dbReference>
<feature type="compositionally biased region" description="Basic and acidic residues" evidence="1">
    <location>
        <begin position="420"/>
        <end position="437"/>
    </location>
</feature>
<name>A0A9P5N8U5_GYMJU</name>
<sequence length="462" mass="51526">MKDAKMKTLELDTKDSFETKLIDALLFALTGKGTVRPRQRTPVNVWRKTKRSEIEAKSKFIAEKDGLANDQLAALRDKVARDMFDALPDAEKEHWKQQAEVESSAVLDQWKRNGTMQVERTRGNPNVNKDHQHAIQGLVRVSKIFLDCVEKTTGWKATLIAGGPEPARDGQLNMISVHAGTTLGESKMDLVGALGARYENVISGFGDFLEMCYTSEDCRLSALKPGKNVSPLGLDDVIKEGAYVHPLGFPESNSFEIMSVSTTNSLTRVHMPTLFGSEIASASLLPDFIEIPYFHAVSTCTSIIGRIFHQYSSPVVMDSKEIRRLHSDELTARKSFSSTPEPSYLHSRHSPISPCRSSSQKYSIFSTPPSRGLSPVSSSRQLQLPRIYFPTILNSPELPHFFPTDNRYNDEGNNTLQGRKRGESGARSSMGERDRSSSRPPKRSKPRRTDVSFLIDPEPPNE</sequence>
<feature type="region of interest" description="Disordered" evidence="1">
    <location>
        <begin position="332"/>
        <end position="377"/>
    </location>
</feature>
<dbReference type="Proteomes" id="UP000724874">
    <property type="component" value="Unassembled WGS sequence"/>
</dbReference>
<reference evidence="2" key="1">
    <citation type="submission" date="2020-11" db="EMBL/GenBank/DDBJ databases">
        <authorList>
            <consortium name="DOE Joint Genome Institute"/>
            <person name="Ahrendt S."/>
            <person name="Riley R."/>
            <person name="Andreopoulos W."/>
            <person name="LaButti K."/>
            <person name="Pangilinan J."/>
            <person name="Ruiz-duenas F.J."/>
            <person name="Barrasa J.M."/>
            <person name="Sanchez-Garcia M."/>
            <person name="Camarero S."/>
            <person name="Miyauchi S."/>
            <person name="Serrano A."/>
            <person name="Linde D."/>
            <person name="Babiker R."/>
            <person name="Drula E."/>
            <person name="Ayuso-Fernandez I."/>
            <person name="Pacheco R."/>
            <person name="Padilla G."/>
            <person name="Ferreira P."/>
            <person name="Barriuso J."/>
            <person name="Kellner H."/>
            <person name="Castanera R."/>
            <person name="Alfaro M."/>
            <person name="Ramirez L."/>
            <person name="Pisabarro A.G."/>
            <person name="Kuo A."/>
            <person name="Tritt A."/>
            <person name="Lipzen A."/>
            <person name="He G."/>
            <person name="Yan M."/>
            <person name="Ng V."/>
            <person name="Cullen D."/>
            <person name="Martin F."/>
            <person name="Rosso M.-N."/>
            <person name="Henrissat B."/>
            <person name="Hibbett D."/>
            <person name="Martinez A.T."/>
            <person name="Grigoriev I.V."/>
        </authorList>
    </citation>
    <scope>NUCLEOTIDE SEQUENCE</scope>
    <source>
        <strain evidence="2">AH 44721</strain>
    </source>
</reference>
<proteinExistence type="predicted"/>
<evidence type="ECO:0000256" key="1">
    <source>
        <dbReference type="SAM" id="MobiDB-lite"/>
    </source>
</evidence>
<gene>
    <name evidence="2" type="ORF">CPB84DRAFT_1857559</name>
</gene>
<keyword evidence="3" id="KW-1185">Reference proteome</keyword>
<dbReference type="OrthoDB" id="3033067at2759"/>
<organism evidence="2 3">
    <name type="scientific">Gymnopilus junonius</name>
    <name type="common">Spectacular rustgill mushroom</name>
    <name type="synonym">Gymnopilus spectabilis subsp. junonius</name>
    <dbReference type="NCBI Taxonomy" id="109634"/>
    <lineage>
        <taxon>Eukaryota</taxon>
        <taxon>Fungi</taxon>
        <taxon>Dikarya</taxon>
        <taxon>Basidiomycota</taxon>
        <taxon>Agaricomycotina</taxon>
        <taxon>Agaricomycetes</taxon>
        <taxon>Agaricomycetidae</taxon>
        <taxon>Agaricales</taxon>
        <taxon>Agaricineae</taxon>
        <taxon>Hymenogastraceae</taxon>
        <taxon>Gymnopilus</taxon>
    </lineage>
</organism>
<evidence type="ECO:0000313" key="2">
    <source>
        <dbReference type="EMBL" id="KAF8868525.1"/>
    </source>
</evidence>
<evidence type="ECO:0000313" key="3">
    <source>
        <dbReference type="Proteomes" id="UP000724874"/>
    </source>
</evidence>
<comment type="caution">
    <text evidence="2">The sequence shown here is derived from an EMBL/GenBank/DDBJ whole genome shotgun (WGS) entry which is preliminary data.</text>
</comment>
<accession>A0A9P5N8U5</accession>
<dbReference type="AlphaFoldDB" id="A0A9P5N8U5"/>